<feature type="disulfide bond" evidence="2">
    <location>
        <begin position="123"/>
        <end position="136"/>
    </location>
</feature>
<proteinExistence type="predicted"/>
<dbReference type="KEGG" id="aten:116304121"/>
<keyword evidence="1" id="KW-0800">Toxin</keyword>
<protein>
    <submittedName>
        <fullName evidence="6">Uncharacterized protein LOC116304121</fullName>
    </submittedName>
</protein>
<keyword evidence="2" id="KW-1015">Disulfide bond</keyword>
<evidence type="ECO:0000259" key="4">
    <source>
        <dbReference type="PROSITE" id="PS51670"/>
    </source>
</evidence>
<accession>A0A6P8IRP6</accession>
<evidence type="ECO:0000256" key="2">
    <source>
        <dbReference type="PROSITE-ProRule" id="PRU01005"/>
    </source>
</evidence>
<dbReference type="GeneID" id="116304121"/>
<evidence type="ECO:0000256" key="1">
    <source>
        <dbReference type="ARBA" id="ARBA00022656"/>
    </source>
</evidence>
<feature type="domain" description="ShKT" evidence="4">
    <location>
        <begin position="104"/>
        <end position="139"/>
    </location>
</feature>
<organism evidence="5 6">
    <name type="scientific">Actinia tenebrosa</name>
    <name type="common">Australian red waratah sea anemone</name>
    <dbReference type="NCBI Taxonomy" id="6105"/>
    <lineage>
        <taxon>Eukaryota</taxon>
        <taxon>Metazoa</taxon>
        <taxon>Cnidaria</taxon>
        <taxon>Anthozoa</taxon>
        <taxon>Hexacorallia</taxon>
        <taxon>Actiniaria</taxon>
        <taxon>Actiniidae</taxon>
        <taxon>Actinia</taxon>
    </lineage>
</organism>
<gene>
    <name evidence="6" type="primary">LOC116304121</name>
</gene>
<dbReference type="Proteomes" id="UP000515163">
    <property type="component" value="Unplaced"/>
</dbReference>
<evidence type="ECO:0000256" key="3">
    <source>
        <dbReference type="SAM" id="SignalP"/>
    </source>
</evidence>
<dbReference type="InParanoid" id="A0A6P8IRP6"/>
<dbReference type="OrthoDB" id="5987645at2759"/>
<dbReference type="GO" id="GO:0090729">
    <property type="term" value="F:toxin activity"/>
    <property type="evidence" value="ECO:0007669"/>
    <property type="project" value="UniProtKB-KW"/>
</dbReference>
<dbReference type="SUPFAM" id="SSF48726">
    <property type="entry name" value="Immunoglobulin"/>
    <property type="match status" value="1"/>
</dbReference>
<dbReference type="InterPro" id="IPR036179">
    <property type="entry name" value="Ig-like_dom_sf"/>
</dbReference>
<dbReference type="AlphaFoldDB" id="A0A6P8IRP6"/>
<keyword evidence="3" id="KW-0732">Signal</keyword>
<dbReference type="InterPro" id="IPR003582">
    <property type="entry name" value="ShKT_dom"/>
</dbReference>
<comment type="caution">
    <text evidence="2">Lacks conserved residue(s) required for the propagation of feature annotation.</text>
</comment>
<sequence>MMKFLIAILFFAFSYWNEVSSITQFNTHEGCNASFVCYHSFGASVNWTSSRGPLKQGPKLVIENASYHSVLYLISVTPAENGNISCQRNQLEALHFSLSVQGKCKDLFNTVTCKGTIDGGDDCTSSWMVTNCRKSCGLCPKFNCTESERPTGKVITRT</sequence>
<feature type="signal peptide" evidence="3">
    <location>
        <begin position="1"/>
        <end position="21"/>
    </location>
</feature>
<evidence type="ECO:0000313" key="5">
    <source>
        <dbReference type="Proteomes" id="UP000515163"/>
    </source>
</evidence>
<feature type="chain" id="PRO_5027561000" evidence="3">
    <location>
        <begin position="22"/>
        <end position="158"/>
    </location>
</feature>
<keyword evidence="5" id="KW-1185">Reference proteome</keyword>
<reference evidence="6" key="1">
    <citation type="submission" date="2025-08" db="UniProtKB">
        <authorList>
            <consortium name="RefSeq"/>
        </authorList>
    </citation>
    <scope>IDENTIFICATION</scope>
    <source>
        <tissue evidence="6">Tentacle</tissue>
    </source>
</reference>
<dbReference type="RefSeq" id="XP_031569644.1">
    <property type="nucleotide sequence ID" value="XM_031713784.1"/>
</dbReference>
<name>A0A6P8IRP6_ACTTE</name>
<evidence type="ECO:0000313" key="6">
    <source>
        <dbReference type="RefSeq" id="XP_031569644.1"/>
    </source>
</evidence>
<dbReference type="PROSITE" id="PS51670">
    <property type="entry name" value="SHKT"/>
    <property type="match status" value="1"/>
</dbReference>